<feature type="binding site" evidence="14">
    <location>
        <position position="147"/>
    </location>
    <ligand>
        <name>substrate</name>
    </ligand>
</feature>
<dbReference type="PANTHER" id="PTHR11406:SF23">
    <property type="entry name" value="PHOSPHOGLYCERATE KINASE 1, CHLOROPLASTIC-RELATED"/>
    <property type="match status" value="1"/>
</dbReference>
<gene>
    <name evidence="14 18" type="primary">pgk</name>
    <name evidence="18" type="ORF">ERCILAFE3058_321</name>
</gene>
<evidence type="ECO:0000313" key="18">
    <source>
        <dbReference type="EMBL" id="VFP84241.1"/>
    </source>
</evidence>
<evidence type="ECO:0000256" key="3">
    <source>
        <dbReference type="ARBA" id="ARBA00004838"/>
    </source>
</evidence>
<dbReference type="GO" id="GO:0005524">
    <property type="term" value="F:ATP binding"/>
    <property type="evidence" value="ECO:0007669"/>
    <property type="project" value="UniProtKB-KW"/>
</dbReference>
<dbReference type="InterPro" id="IPR036043">
    <property type="entry name" value="Phosphoglycerate_kinase_sf"/>
</dbReference>
<keyword evidence="10 14" id="KW-0547">Nucleotide-binding</keyword>
<dbReference type="FunFam" id="3.40.50.1260:FF:000001">
    <property type="entry name" value="Phosphoglycerate kinase"/>
    <property type="match status" value="1"/>
</dbReference>
<feature type="binding site" evidence="15">
    <location>
        <position position="36"/>
    </location>
    <ligand>
        <name>(2R)-3-phosphoglycerate</name>
        <dbReference type="ChEBI" id="CHEBI:58272"/>
    </ligand>
</feature>
<name>A0A451DCR3_9GAMM</name>
<evidence type="ECO:0000256" key="2">
    <source>
        <dbReference type="ARBA" id="ARBA00004496"/>
    </source>
</evidence>
<dbReference type="InterPro" id="IPR001576">
    <property type="entry name" value="Phosphoglycerate_kinase"/>
</dbReference>
<dbReference type="GO" id="GO:0005829">
    <property type="term" value="C:cytosol"/>
    <property type="evidence" value="ECO:0007669"/>
    <property type="project" value="TreeGrafter"/>
</dbReference>
<dbReference type="GO" id="GO:0004618">
    <property type="term" value="F:phosphoglycerate kinase activity"/>
    <property type="evidence" value="ECO:0007669"/>
    <property type="project" value="UniProtKB-UniRule"/>
</dbReference>
<evidence type="ECO:0000256" key="17">
    <source>
        <dbReference type="RuleBase" id="RU000532"/>
    </source>
</evidence>
<dbReference type="GO" id="GO:0006096">
    <property type="term" value="P:glycolytic process"/>
    <property type="evidence" value="ECO:0007669"/>
    <property type="project" value="UniProtKB-UniRule"/>
</dbReference>
<feature type="binding site" evidence="14 16">
    <location>
        <begin position="340"/>
        <end position="343"/>
    </location>
    <ligand>
        <name>ATP</name>
        <dbReference type="ChEBI" id="CHEBI:30616"/>
    </ligand>
</feature>
<feature type="binding site" evidence="14">
    <location>
        <position position="114"/>
    </location>
    <ligand>
        <name>substrate</name>
    </ligand>
</feature>
<evidence type="ECO:0000256" key="13">
    <source>
        <dbReference type="ARBA" id="ARBA00023152"/>
    </source>
</evidence>
<sequence>MSIINMQDIEISDKRVLIRSDLNVPIKLGKVTSDARICAALPTIKAALEKDARVIVASHLGRPIEGEYNKDFSLLPVVNYLKEQLGKNHVTMHAEYLNGIHPITRQLTVLENVRFNTGEKQNNRHLSRQYAALCDIFVMDAFGTAHRVQSSTCGVSQYAMTACAGPLLLNEITALETALKNPSRPMVAIVGGSKISTKFHVLHSLANIADTVIVGGGIANTFIAINHKVGKSLYEPDYVHLAKKLCDKFSISIPIDARVGKEFAEKTSSTVKTISEIQDNEVILDVGDQTSVINAQLLNSAKTILWNGPMGVFEWPNCREGTKVLAKTIANSPAFSIAGGGDTLAVIDLYGIKDQISYISTGGGAFLAFVSDKDLPALSVLKNRTQCLY</sequence>
<dbReference type="FunFam" id="3.40.50.1260:FF:000002">
    <property type="entry name" value="Phosphoglycerate kinase"/>
    <property type="match status" value="1"/>
</dbReference>
<dbReference type="UniPathway" id="UPA00109">
    <property type="reaction ID" value="UER00185"/>
</dbReference>
<evidence type="ECO:0000256" key="14">
    <source>
        <dbReference type="HAMAP-Rule" id="MF_00145"/>
    </source>
</evidence>
<feature type="binding site" evidence="14 15">
    <location>
        <begin position="59"/>
        <end position="62"/>
    </location>
    <ligand>
        <name>substrate</name>
    </ligand>
</feature>
<keyword evidence="13 14" id="KW-0324">Glycolysis</keyword>
<comment type="caution">
    <text evidence="14">Lacks conserved residue(s) required for the propagation of feature annotation.</text>
</comment>
<comment type="similarity">
    <text evidence="4 14 17">Belongs to the phosphoglycerate kinase family.</text>
</comment>
<keyword evidence="12 14" id="KW-0067">ATP-binding</keyword>
<evidence type="ECO:0000256" key="10">
    <source>
        <dbReference type="ARBA" id="ARBA00022741"/>
    </source>
</evidence>
<keyword evidence="8 14" id="KW-0963">Cytoplasm</keyword>
<comment type="subcellular location">
    <subcellularLocation>
        <location evidence="2 14">Cytoplasm</location>
    </subcellularLocation>
</comment>
<dbReference type="SUPFAM" id="SSF53748">
    <property type="entry name" value="Phosphoglycerate kinase"/>
    <property type="match status" value="1"/>
</dbReference>
<evidence type="ECO:0000256" key="15">
    <source>
        <dbReference type="PIRSR" id="PIRSR000724-1"/>
    </source>
</evidence>
<dbReference type="Gene3D" id="3.40.50.1260">
    <property type="entry name" value="Phosphoglycerate kinase, N-terminal domain"/>
    <property type="match status" value="2"/>
</dbReference>
<feature type="binding site" evidence="14 15">
    <location>
        <begin position="21"/>
        <end position="23"/>
    </location>
    <ligand>
        <name>substrate</name>
    </ligand>
</feature>
<evidence type="ECO:0000313" key="19">
    <source>
        <dbReference type="Proteomes" id="UP000294418"/>
    </source>
</evidence>
<dbReference type="GO" id="GO:0006094">
    <property type="term" value="P:gluconeogenesis"/>
    <property type="evidence" value="ECO:0007669"/>
    <property type="project" value="TreeGrafter"/>
</dbReference>
<dbReference type="PROSITE" id="PS00111">
    <property type="entry name" value="PGLYCERATE_KINASE"/>
    <property type="match status" value="1"/>
</dbReference>
<keyword evidence="9 14" id="KW-0808">Transferase</keyword>
<dbReference type="EC" id="2.7.2.3" evidence="6 14"/>
<evidence type="ECO:0000256" key="11">
    <source>
        <dbReference type="ARBA" id="ARBA00022777"/>
    </source>
</evidence>
<comment type="subunit">
    <text evidence="5 14">Monomer.</text>
</comment>
<feature type="binding site" evidence="14 16">
    <location>
        <position position="198"/>
    </location>
    <ligand>
        <name>ATP</name>
        <dbReference type="ChEBI" id="CHEBI:30616"/>
    </ligand>
</feature>
<comment type="pathway">
    <text evidence="3 14">Carbohydrate degradation; glycolysis; pyruvate from D-glyceraldehyde 3-phosphate: step 2/5.</text>
</comment>
<evidence type="ECO:0000256" key="12">
    <source>
        <dbReference type="ARBA" id="ARBA00022840"/>
    </source>
</evidence>
<protein>
    <recommendedName>
        <fullName evidence="7 14">Phosphoglycerate kinase</fullName>
        <ecNumber evidence="6 14">2.7.2.3</ecNumber>
    </recommendedName>
</protein>
<dbReference type="PRINTS" id="PR00477">
    <property type="entry name" value="PHGLYCKINASE"/>
</dbReference>
<keyword evidence="11 14" id="KW-0418">Kinase</keyword>
<dbReference type="AlphaFoldDB" id="A0A451DCR3"/>
<evidence type="ECO:0000256" key="8">
    <source>
        <dbReference type="ARBA" id="ARBA00022490"/>
    </source>
</evidence>
<dbReference type="Proteomes" id="UP000294418">
    <property type="component" value="Chromosome"/>
</dbReference>
<dbReference type="OrthoDB" id="9808460at2"/>
<feature type="binding site" evidence="14 16">
    <location>
        <position position="314"/>
    </location>
    <ligand>
        <name>ATP</name>
        <dbReference type="ChEBI" id="CHEBI:30616"/>
    </ligand>
</feature>
<dbReference type="RefSeq" id="WP_157989734.1">
    <property type="nucleotide sequence ID" value="NZ_LR217720.1"/>
</dbReference>
<evidence type="ECO:0000256" key="6">
    <source>
        <dbReference type="ARBA" id="ARBA00013061"/>
    </source>
</evidence>
<dbReference type="PANTHER" id="PTHR11406">
    <property type="entry name" value="PHOSPHOGLYCERATE KINASE"/>
    <property type="match status" value="1"/>
</dbReference>
<evidence type="ECO:0000256" key="7">
    <source>
        <dbReference type="ARBA" id="ARBA00016471"/>
    </source>
</evidence>
<evidence type="ECO:0000256" key="5">
    <source>
        <dbReference type="ARBA" id="ARBA00011245"/>
    </source>
</evidence>
<feature type="binding site" evidence="15">
    <location>
        <position position="114"/>
    </location>
    <ligand>
        <name>(2R)-3-phosphoglycerate</name>
        <dbReference type="ChEBI" id="CHEBI:58272"/>
    </ligand>
</feature>
<dbReference type="Pfam" id="PF00162">
    <property type="entry name" value="PGK"/>
    <property type="match status" value="1"/>
</dbReference>
<evidence type="ECO:0000256" key="9">
    <source>
        <dbReference type="ARBA" id="ARBA00022679"/>
    </source>
</evidence>
<dbReference type="InterPro" id="IPR015911">
    <property type="entry name" value="Phosphoglycerate_kinase_CS"/>
</dbReference>
<dbReference type="PIRSF" id="PIRSF000724">
    <property type="entry name" value="Pgk"/>
    <property type="match status" value="1"/>
</dbReference>
<organism evidence="18 19">
    <name type="scientific">Candidatus Erwinia haradaeae</name>
    <dbReference type="NCBI Taxonomy" id="1922217"/>
    <lineage>
        <taxon>Bacteria</taxon>
        <taxon>Pseudomonadati</taxon>
        <taxon>Pseudomonadota</taxon>
        <taxon>Gammaproteobacteria</taxon>
        <taxon>Enterobacterales</taxon>
        <taxon>Erwiniaceae</taxon>
        <taxon>Erwinia</taxon>
    </lineage>
</organism>
<proteinExistence type="inferred from homology"/>
<evidence type="ECO:0000256" key="1">
    <source>
        <dbReference type="ARBA" id="ARBA00000642"/>
    </source>
</evidence>
<comment type="catalytic activity">
    <reaction evidence="1 14 17">
        <text>(2R)-3-phosphoglycerate + ATP = (2R)-3-phospho-glyceroyl phosphate + ADP</text>
        <dbReference type="Rhea" id="RHEA:14801"/>
        <dbReference type="ChEBI" id="CHEBI:30616"/>
        <dbReference type="ChEBI" id="CHEBI:57604"/>
        <dbReference type="ChEBI" id="CHEBI:58272"/>
        <dbReference type="ChEBI" id="CHEBI:456216"/>
        <dbReference type="EC" id="2.7.2.3"/>
    </reaction>
</comment>
<accession>A0A451DCR3</accession>
<dbReference type="GO" id="GO:0043531">
    <property type="term" value="F:ADP binding"/>
    <property type="evidence" value="ECO:0007669"/>
    <property type="project" value="TreeGrafter"/>
</dbReference>
<feature type="binding site" evidence="15">
    <location>
        <position position="147"/>
    </location>
    <ligand>
        <name>(2R)-3-phosphoglycerate</name>
        <dbReference type="ChEBI" id="CHEBI:58272"/>
    </ligand>
</feature>
<evidence type="ECO:0000256" key="4">
    <source>
        <dbReference type="ARBA" id="ARBA00008982"/>
    </source>
</evidence>
<reference evidence="18 19" key="1">
    <citation type="submission" date="2019-02" db="EMBL/GenBank/DDBJ databases">
        <authorList>
            <person name="Manzano-Marin A."/>
            <person name="Manzano-Marin A."/>
        </authorList>
    </citation>
    <scope>NUCLEOTIDE SEQUENCE [LARGE SCALE GENOMIC DNA]</scope>
    <source>
        <strain evidence="18 19">ErCilaricifoliae</strain>
    </source>
</reference>
<dbReference type="InterPro" id="IPR015824">
    <property type="entry name" value="Phosphoglycerate_kinase_N"/>
</dbReference>
<feature type="binding site" evidence="14">
    <location>
        <position position="36"/>
    </location>
    <ligand>
        <name>substrate</name>
    </ligand>
</feature>
<dbReference type="HAMAP" id="MF_00145">
    <property type="entry name" value="Phosphoglyc_kinase"/>
    <property type="match status" value="1"/>
</dbReference>
<dbReference type="EMBL" id="LR217720">
    <property type="protein sequence ID" value="VFP84241.1"/>
    <property type="molecule type" value="Genomic_DNA"/>
</dbReference>
<evidence type="ECO:0000256" key="16">
    <source>
        <dbReference type="PIRSR" id="PIRSR000724-2"/>
    </source>
</evidence>